<sequence>MPLNLGTFIKGNFVNKIIKRARYLRDQKTAAYNTNKVSKIYCIGYA</sequence>
<name>A0A645ANH4_9ZZZZ</name>
<dbReference type="AlphaFoldDB" id="A0A645ANH4"/>
<reference evidence="1" key="1">
    <citation type="submission" date="2019-08" db="EMBL/GenBank/DDBJ databases">
        <authorList>
            <person name="Kucharzyk K."/>
            <person name="Murdoch R.W."/>
            <person name="Higgins S."/>
            <person name="Loffler F."/>
        </authorList>
    </citation>
    <scope>NUCLEOTIDE SEQUENCE</scope>
</reference>
<dbReference type="EMBL" id="VSSQ01014744">
    <property type="protein sequence ID" value="MPM54318.1"/>
    <property type="molecule type" value="Genomic_DNA"/>
</dbReference>
<protein>
    <submittedName>
        <fullName evidence="1">Uncharacterized protein</fullName>
    </submittedName>
</protein>
<proteinExistence type="predicted"/>
<gene>
    <name evidence="1" type="ORF">SDC9_101096</name>
</gene>
<evidence type="ECO:0000313" key="1">
    <source>
        <dbReference type="EMBL" id="MPM54318.1"/>
    </source>
</evidence>
<organism evidence="1">
    <name type="scientific">bioreactor metagenome</name>
    <dbReference type="NCBI Taxonomy" id="1076179"/>
    <lineage>
        <taxon>unclassified sequences</taxon>
        <taxon>metagenomes</taxon>
        <taxon>ecological metagenomes</taxon>
    </lineage>
</organism>
<comment type="caution">
    <text evidence="1">The sequence shown here is derived from an EMBL/GenBank/DDBJ whole genome shotgun (WGS) entry which is preliminary data.</text>
</comment>
<accession>A0A645ANH4</accession>